<accession>A0ABV0TPV5</accession>
<evidence type="ECO:0000313" key="2">
    <source>
        <dbReference type="Proteomes" id="UP001482620"/>
    </source>
</evidence>
<dbReference type="EMBL" id="JAHRIQ010042330">
    <property type="protein sequence ID" value="MEQ2234949.1"/>
    <property type="molecule type" value="Genomic_DNA"/>
</dbReference>
<reference evidence="1 2" key="1">
    <citation type="submission" date="2021-06" db="EMBL/GenBank/DDBJ databases">
        <authorList>
            <person name="Palmer J.M."/>
        </authorList>
    </citation>
    <scope>NUCLEOTIDE SEQUENCE [LARGE SCALE GENOMIC DNA]</scope>
    <source>
        <strain evidence="2">if_2019</strain>
        <tissue evidence="1">Muscle</tissue>
    </source>
</reference>
<keyword evidence="2" id="KW-1185">Reference proteome</keyword>
<organism evidence="1 2">
    <name type="scientific">Ilyodon furcidens</name>
    <name type="common">goldbreast splitfin</name>
    <dbReference type="NCBI Taxonomy" id="33524"/>
    <lineage>
        <taxon>Eukaryota</taxon>
        <taxon>Metazoa</taxon>
        <taxon>Chordata</taxon>
        <taxon>Craniata</taxon>
        <taxon>Vertebrata</taxon>
        <taxon>Euteleostomi</taxon>
        <taxon>Actinopterygii</taxon>
        <taxon>Neopterygii</taxon>
        <taxon>Teleostei</taxon>
        <taxon>Neoteleostei</taxon>
        <taxon>Acanthomorphata</taxon>
        <taxon>Ovalentaria</taxon>
        <taxon>Atherinomorphae</taxon>
        <taxon>Cyprinodontiformes</taxon>
        <taxon>Goodeidae</taxon>
        <taxon>Ilyodon</taxon>
    </lineage>
</organism>
<protein>
    <submittedName>
        <fullName evidence="1">Uncharacterized protein</fullName>
    </submittedName>
</protein>
<dbReference type="Proteomes" id="UP001482620">
    <property type="component" value="Unassembled WGS sequence"/>
</dbReference>
<sequence length="205" mass="23280">MQKQNKRAKCTGVKFLVCMYELGNKADSDSDSVQHSSYLFCSHISFSSQMTASSQGSCFLGKAAMLDFHQEAEVVVVLLQSSEVLHLKQLSLPAADGHRFTRLNFSLCQIQPSRPIHVPMRWSWWRFLLQLRSSPPPCRHTKSWAAEESSLERFCMKSNAVERAEEAQRLETLTSVAPGCRHRICSNWSKPSPNKAKDITYQREG</sequence>
<evidence type="ECO:0000313" key="1">
    <source>
        <dbReference type="EMBL" id="MEQ2234949.1"/>
    </source>
</evidence>
<gene>
    <name evidence="1" type="ORF">ILYODFUR_036649</name>
</gene>
<proteinExistence type="predicted"/>
<comment type="caution">
    <text evidence="1">The sequence shown here is derived from an EMBL/GenBank/DDBJ whole genome shotgun (WGS) entry which is preliminary data.</text>
</comment>
<name>A0ABV0TPV5_9TELE</name>